<feature type="binding site" evidence="6">
    <location>
        <position position="136"/>
    </location>
    <ligand>
        <name>Zn(2+)</name>
        <dbReference type="ChEBI" id="CHEBI:29105"/>
        <note>structural</note>
    </ligand>
</feature>
<dbReference type="NCBIfam" id="TIGR01351">
    <property type="entry name" value="adk"/>
    <property type="match status" value="1"/>
</dbReference>
<feature type="binding site" evidence="6">
    <location>
        <position position="155"/>
    </location>
    <ligand>
        <name>Zn(2+)</name>
        <dbReference type="ChEBI" id="CHEBI:29105"/>
        <note>structural</note>
    </ligand>
</feature>
<comment type="catalytic activity">
    <reaction evidence="6 8">
        <text>AMP + ATP = 2 ADP</text>
        <dbReference type="Rhea" id="RHEA:12973"/>
        <dbReference type="ChEBI" id="CHEBI:30616"/>
        <dbReference type="ChEBI" id="CHEBI:456215"/>
        <dbReference type="ChEBI" id="CHEBI:456216"/>
        <dbReference type="EC" id="2.7.4.3"/>
    </reaction>
</comment>
<keyword evidence="6" id="KW-0479">Metal-binding</keyword>
<proteinExistence type="inferred from homology"/>
<dbReference type="InterPro" id="IPR000850">
    <property type="entry name" value="Adenylat/UMP-CMP_kin"/>
</dbReference>
<feature type="binding site" evidence="6">
    <location>
        <position position="162"/>
    </location>
    <ligand>
        <name>AMP</name>
        <dbReference type="ChEBI" id="CHEBI:456215"/>
    </ligand>
</feature>
<dbReference type="HAMAP" id="MF_00235">
    <property type="entry name" value="Adenylate_kinase_Adk"/>
    <property type="match status" value="1"/>
</dbReference>
<dbReference type="Gene3D" id="3.40.50.300">
    <property type="entry name" value="P-loop containing nucleotide triphosphate hydrolases"/>
    <property type="match status" value="1"/>
</dbReference>
<protein>
    <recommendedName>
        <fullName evidence="6 8">Adenylate kinase</fullName>
        <shortName evidence="6">AK</shortName>
        <ecNumber evidence="6 8">2.7.4.3</ecNumber>
    </recommendedName>
    <alternativeName>
        <fullName evidence="6">ATP-AMP transphosphorylase</fullName>
    </alternativeName>
    <alternativeName>
        <fullName evidence="6">ATP:AMP phosphotransferase</fullName>
    </alternativeName>
    <alternativeName>
        <fullName evidence="6">Adenylate monophosphate kinase</fullName>
    </alternativeName>
</protein>
<keyword evidence="6" id="KW-0963">Cytoplasm</keyword>
<keyword evidence="3 6" id="KW-0547">Nucleotide-binding</keyword>
<organism evidence="10">
    <name type="scientific">Caldilineaceae bacterium SB0661_bin_32</name>
    <dbReference type="NCBI Taxonomy" id="2605255"/>
    <lineage>
        <taxon>Bacteria</taxon>
        <taxon>Bacillati</taxon>
        <taxon>Chloroflexota</taxon>
        <taxon>Caldilineae</taxon>
        <taxon>Caldilineales</taxon>
        <taxon>Caldilineaceae</taxon>
    </lineage>
</organism>
<evidence type="ECO:0000259" key="9">
    <source>
        <dbReference type="Pfam" id="PF05191"/>
    </source>
</evidence>
<dbReference type="Pfam" id="PF05191">
    <property type="entry name" value="ADK_lid"/>
    <property type="match status" value="1"/>
</dbReference>
<dbReference type="GO" id="GO:0004017">
    <property type="term" value="F:AMP kinase activity"/>
    <property type="evidence" value="ECO:0007669"/>
    <property type="project" value="UniProtKB-UniRule"/>
</dbReference>
<comment type="caution">
    <text evidence="6">Lacks conserved residue(s) required for the propagation of feature annotation.</text>
</comment>
<dbReference type="InterPro" id="IPR007862">
    <property type="entry name" value="Adenylate_kinase_lid-dom"/>
</dbReference>
<keyword evidence="6" id="KW-0862">Zinc</keyword>
<dbReference type="NCBIfam" id="NF001381">
    <property type="entry name" value="PRK00279.1-3"/>
    <property type="match status" value="1"/>
</dbReference>
<dbReference type="InterPro" id="IPR006259">
    <property type="entry name" value="Adenyl_kin_sub"/>
</dbReference>
<dbReference type="InterPro" id="IPR027417">
    <property type="entry name" value="P-loop_NTPase"/>
</dbReference>
<comment type="similarity">
    <text evidence="6 7">Belongs to the adenylate kinase family.</text>
</comment>
<evidence type="ECO:0000256" key="1">
    <source>
        <dbReference type="ARBA" id="ARBA00022679"/>
    </source>
</evidence>
<dbReference type="PROSITE" id="PS00113">
    <property type="entry name" value="ADENYLATE_KINASE"/>
    <property type="match status" value="1"/>
</dbReference>
<reference evidence="10" key="1">
    <citation type="submission" date="2019-09" db="EMBL/GenBank/DDBJ databases">
        <title>Characterisation of the sponge microbiome using genome-centric metagenomics.</title>
        <authorList>
            <person name="Engelberts J.P."/>
            <person name="Robbins S.J."/>
            <person name="De Goeij J.M."/>
            <person name="Aranda M."/>
            <person name="Bell S.C."/>
            <person name="Webster N.S."/>
        </authorList>
    </citation>
    <scope>NUCLEOTIDE SEQUENCE</scope>
    <source>
        <strain evidence="10">SB0661_bin_32</strain>
    </source>
</reference>
<keyword evidence="1 6" id="KW-0808">Transferase</keyword>
<dbReference type="EMBL" id="VXMH01000017">
    <property type="protein sequence ID" value="MYC94052.1"/>
    <property type="molecule type" value="Genomic_DNA"/>
</dbReference>
<feature type="binding site" evidence="6">
    <location>
        <position position="35"/>
    </location>
    <ligand>
        <name>AMP</name>
        <dbReference type="ChEBI" id="CHEBI:456215"/>
    </ligand>
</feature>
<evidence type="ECO:0000256" key="5">
    <source>
        <dbReference type="ARBA" id="ARBA00022840"/>
    </source>
</evidence>
<dbReference type="GO" id="GO:0008270">
    <property type="term" value="F:zinc ion binding"/>
    <property type="evidence" value="ECO:0007669"/>
    <property type="project" value="UniProtKB-UniRule"/>
</dbReference>
<dbReference type="GO" id="GO:0005737">
    <property type="term" value="C:cytoplasm"/>
    <property type="evidence" value="ECO:0007669"/>
    <property type="project" value="UniProtKB-SubCell"/>
</dbReference>
<dbReference type="EC" id="2.7.4.3" evidence="6 8"/>
<dbReference type="PANTHER" id="PTHR23359">
    <property type="entry name" value="NUCLEOTIDE KINASE"/>
    <property type="match status" value="1"/>
</dbReference>
<comment type="pathway">
    <text evidence="6">Purine metabolism; AMP biosynthesis via salvage pathway; AMP from ADP: step 1/1.</text>
</comment>
<dbReference type="CDD" id="cd01428">
    <property type="entry name" value="ADK"/>
    <property type="match status" value="1"/>
</dbReference>
<dbReference type="AlphaFoldDB" id="A0A6B1D3L4"/>
<comment type="subunit">
    <text evidence="6 8">Monomer.</text>
</comment>
<keyword evidence="4 6" id="KW-0418">Kinase</keyword>
<feature type="binding site" evidence="6">
    <location>
        <position position="152"/>
    </location>
    <ligand>
        <name>Zn(2+)</name>
        <dbReference type="ChEBI" id="CHEBI:29105"/>
        <note>structural</note>
    </ligand>
</feature>
<feature type="binding site" evidence="6">
    <location>
        <position position="40"/>
    </location>
    <ligand>
        <name>AMP</name>
        <dbReference type="ChEBI" id="CHEBI:456215"/>
    </ligand>
</feature>
<comment type="subcellular location">
    <subcellularLocation>
        <location evidence="6 8">Cytoplasm</location>
    </subcellularLocation>
</comment>
<feature type="binding site" evidence="6">
    <location>
        <position position="130"/>
    </location>
    <ligand>
        <name>ATP</name>
        <dbReference type="ChEBI" id="CHEBI:30616"/>
    </ligand>
</feature>
<dbReference type="InterPro" id="IPR033690">
    <property type="entry name" value="Adenylat_kinase_CS"/>
</dbReference>
<comment type="caution">
    <text evidence="10">The sequence shown here is derived from an EMBL/GenBank/DDBJ whole genome shotgun (WGS) entry which is preliminary data.</text>
</comment>
<sequence length="228" mass="25499">MSDRIYLVLLGAPGAGKGTQAQLLEESLGIPQISTGEIFRYNLKNQTELGQLAQSYYDNGELVPDEVTIRMVEARLTQDDAAKGAIMDGFPRNLIQAQALDGMTAEYGGIDVVPFFQLEDDVVTMRITGRRVCRNCDRVYHLTFNPPQGENCDSCGGELYQRNDDKPETVQNRLYIYYKQTSPLIGYYFAQGLLEEVDGARSIQEMQAQLLERLATRNIEAARRAVSA</sequence>
<feature type="binding site" evidence="6">
    <location>
        <position position="133"/>
    </location>
    <ligand>
        <name>Zn(2+)</name>
        <dbReference type="ChEBI" id="CHEBI:29105"/>
        <note>structural</note>
    </ligand>
</feature>
<feature type="binding site" evidence="6">
    <location>
        <position position="201"/>
    </location>
    <ligand>
        <name>ATP</name>
        <dbReference type="ChEBI" id="CHEBI:30616"/>
    </ligand>
</feature>
<dbReference type="SUPFAM" id="SSF52540">
    <property type="entry name" value="P-loop containing nucleoside triphosphate hydrolases"/>
    <property type="match status" value="1"/>
</dbReference>
<evidence type="ECO:0000256" key="6">
    <source>
        <dbReference type="HAMAP-Rule" id="MF_00235"/>
    </source>
</evidence>
<feature type="binding site" evidence="6">
    <location>
        <begin position="89"/>
        <end position="92"/>
    </location>
    <ligand>
        <name>AMP</name>
        <dbReference type="ChEBI" id="CHEBI:456215"/>
    </ligand>
</feature>
<gene>
    <name evidence="6" type="primary">adk</name>
    <name evidence="10" type="ORF">F4X14_03700</name>
</gene>
<dbReference type="GO" id="GO:0005524">
    <property type="term" value="F:ATP binding"/>
    <property type="evidence" value="ECO:0007669"/>
    <property type="project" value="UniProtKB-UniRule"/>
</dbReference>
<feature type="region of interest" description="NMP" evidence="6">
    <location>
        <begin position="34"/>
        <end position="63"/>
    </location>
</feature>
<dbReference type="NCBIfam" id="NF001380">
    <property type="entry name" value="PRK00279.1-2"/>
    <property type="match status" value="1"/>
</dbReference>
<name>A0A6B1D3L4_9CHLR</name>
<feature type="domain" description="Adenylate kinase active site lid" evidence="9">
    <location>
        <begin position="130"/>
        <end position="164"/>
    </location>
</feature>
<dbReference type="GO" id="GO:0044209">
    <property type="term" value="P:AMP salvage"/>
    <property type="evidence" value="ECO:0007669"/>
    <property type="project" value="UniProtKB-UniRule"/>
</dbReference>
<evidence type="ECO:0000256" key="3">
    <source>
        <dbReference type="ARBA" id="ARBA00022741"/>
    </source>
</evidence>
<evidence type="ECO:0000256" key="2">
    <source>
        <dbReference type="ARBA" id="ARBA00022727"/>
    </source>
</evidence>
<dbReference type="Pfam" id="PF00406">
    <property type="entry name" value="ADK"/>
    <property type="match status" value="1"/>
</dbReference>
<feature type="binding site" evidence="6">
    <location>
        <begin position="14"/>
        <end position="19"/>
    </location>
    <ligand>
        <name>ATP</name>
        <dbReference type="ChEBI" id="CHEBI:30616"/>
    </ligand>
</feature>
<dbReference type="PRINTS" id="PR00094">
    <property type="entry name" value="ADENYLTKNASE"/>
</dbReference>
<dbReference type="UniPathway" id="UPA00588">
    <property type="reaction ID" value="UER00649"/>
</dbReference>
<keyword evidence="2 6" id="KW-0545">Nucleotide biosynthesis</keyword>
<feature type="binding site" evidence="6">
    <location>
        <begin position="61"/>
        <end position="63"/>
    </location>
    <ligand>
        <name>AMP</name>
        <dbReference type="ChEBI" id="CHEBI:456215"/>
    </ligand>
</feature>
<feature type="binding site" evidence="6">
    <location>
        <position position="173"/>
    </location>
    <ligand>
        <name>AMP</name>
        <dbReference type="ChEBI" id="CHEBI:456215"/>
    </ligand>
</feature>
<evidence type="ECO:0000256" key="7">
    <source>
        <dbReference type="RuleBase" id="RU003330"/>
    </source>
</evidence>
<keyword evidence="5 6" id="KW-0067">ATP-binding</keyword>
<dbReference type="FunFam" id="3.40.50.300:FF:000106">
    <property type="entry name" value="Adenylate kinase mitochondrial"/>
    <property type="match status" value="1"/>
</dbReference>
<accession>A0A6B1D3L4</accession>
<feature type="binding site" evidence="6">
    <location>
        <position position="96"/>
    </location>
    <ligand>
        <name>AMP</name>
        <dbReference type="ChEBI" id="CHEBI:456215"/>
    </ligand>
</feature>
<comment type="domain">
    <text evidence="6">Consists of three domains, a large central CORE domain and two small peripheral domains, NMPbind and LID, which undergo movements during catalysis. The LID domain closes over the site of phosphoryl transfer upon ATP binding. Assembling and dissambling the active center during each catalytic cycle provides an effective means to prevent ATP hydrolysis. Some bacteria have evolved a zinc-coordinating structure that stabilizes the LID domain.</text>
</comment>
<evidence type="ECO:0000256" key="4">
    <source>
        <dbReference type="ARBA" id="ARBA00022777"/>
    </source>
</evidence>
<evidence type="ECO:0000256" key="8">
    <source>
        <dbReference type="RuleBase" id="RU003331"/>
    </source>
</evidence>
<feature type="binding site" evidence="6">
    <location>
        <begin position="139"/>
        <end position="140"/>
    </location>
    <ligand>
        <name>ATP</name>
        <dbReference type="ChEBI" id="CHEBI:30616"/>
    </ligand>
</feature>
<comment type="function">
    <text evidence="6">Catalyzes the reversible transfer of the terminal phosphate group between ATP and AMP. Plays an important role in cellular energy homeostasis and in adenine nucleotide metabolism.</text>
</comment>
<evidence type="ECO:0000313" key="10">
    <source>
        <dbReference type="EMBL" id="MYC94052.1"/>
    </source>
</evidence>